<comment type="catalytic activity">
    <reaction evidence="1 10 11">
        <text>Thiol-dependent hydrolysis of ester, thioester, amide, peptide and isopeptide bonds formed by the C-terminal Gly of ubiquitin (a 76-residue protein attached to proteins as an intracellular targeting signal).</text>
        <dbReference type="EC" id="3.4.19.12"/>
    </reaction>
</comment>
<evidence type="ECO:0000256" key="4">
    <source>
        <dbReference type="ARBA" id="ARBA00022670"/>
    </source>
</evidence>
<keyword evidence="5 10" id="KW-0833">Ubl conjugation pathway</keyword>
<dbReference type="InterPro" id="IPR057254">
    <property type="entry name" value="UCH_AS"/>
</dbReference>
<keyword evidence="4 10" id="KW-0645">Protease</keyword>
<evidence type="ECO:0000259" key="12">
    <source>
        <dbReference type="PROSITE" id="PS52048"/>
    </source>
</evidence>
<evidence type="ECO:0000256" key="6">
    <source>
        <dbReference type="ARBA" id="ARBA00022801"/>
    </source>
</evidence>
<accession>A0A1W7RAQ2</accession>
<organism evidence="13">
    <name type="scientific">Hadrurus spadix</name>
    <dbReference type="NCBI Taxonomy" id="141984"/>
    <lineage>
        <taxon>Eukaryota</taxon>
        <taxon>Metazoa</taxon>
        <taxon>Ecdysozoa</taxon>
        <taxon>Arthropoda</taxon>
        <taxon>Chelicerata</taxon>
        <taxon>Arachnida</taxon>
        <taxon>Scorpiones</taxon>
        <taxon>Iurida</taxon>
        <taxon>Iuroidea</taxon>
        <taxon>Hadrurus</taxon>
    </lineage>
</organism>
<dbReference type="GO" id="GO:0004843">
    <property type="term" value="F:cysteine-type deubiquitinase activity"/>
    <property type="evidence" value="ECO:0007669"/>
    <property type="project" value="UniProtKB-UniRule"/>
</dbReference>
<evidence type="ECO:0000256" key="10">
    <source>
        <dbReference type="PROSITE-ProRule" id="PRU01393"/>
    </source>
</evidence>
<evidence type="ECO:0000256" key="8">
    <source>
        <dbReference type="ARBA" id="ARBA00055560"/>
    </source>
</evidence>
<evidence type="ECO:0000256" key="7">
    <source>
        <dbReference type="ARBA" id="ARBA00022807"/>
    </source>
</evidence>
<dbReference type="SUPFAM" id="SSF54001">
    <property type="entry name" value="Cysteine proteinases"/>
    <property type="match status" value="1"/>
</dbReference>
<dbReference type="PANTHER" id="PTHR10589:SF17">
    <property type="entry name" value="UBIQUITIN CARBOXYL-TERMINAL HYDROLASE"/>
    <property type="match status" value="1"/>
</dbReference>
<evidence type="ECO:0000256" key="9">
    <source>
        <dbReference type="ARBA" id="ARBA00073226"/>
    </source>
</evidence>
<dbReference type="GO" id="GO:0006511">
    <property type="term" value="P:ubiquitin-dependent protein catabolic process"/>
    <property type="evidence" value="ECO:0007669"/>
    <property type="project" value="UniProtKB-UniRule"/>
</dbReference>
<reference evidence="13" key="1">
    <citation type="submission" date="2016-11" db="EMBL/GenBank/DDBJ databases">
        <title>Venom-gland transcriptomics and venom proteomics of the black-back scorpion (Hadrurus spadix) reveal detectability challenges and an unexplored realm of animal toxin diversity.</title>
        <authorList>
            <person name="Rokyta D.R."/>
            <person name="Ward M.J."/>
        </authorList>
    </citation>
    <scope>NUCLEOTIDE SEQUENCE</scope>
    <source>
        <tissue evidence="13">Venom gland</tissue>
    </source>
</reference>
<dbReference type="AlphaFoldDB" id="A0A1W7RAQ2"/>
<dbReference type="InterPro" id="IPR038765">
    <property type="entry name" value="Papain-like_cys_pep_sf"/>
</dbReference>
<dbReference type="InterPro" id="IPR036959">
    <property type="entry name" value="Peptidase_C12_UCH_sf"/>
</dbReference>
<proteinExistence type="inferred from homology"/>
<dbReference type="GO" id="GO:0005737">
    <property type="term" value="C:cytoplasm"/>
    <property type="evidence" value="ECO:0007669"/>
    <property type="project" value="TreeGrafter"/>
</dbReference>
<dbReference type="PRINTS" id="PR00707">
    <property type="entry name" value="UBCTHYDRLASE"/>
</dbReference>
<evidence type="ECO:0000313" key="13">
    <source>
        <dbReference type="EMBL" id="JAV48228.1"/>
    </source>
</evidence>
<name>A0A1W7RAQ2_9SCOR</name>
<dbReference type="GO" id="GO:0016579">
    <property type="term" value="P:protein deubiquitination"/>
    <property type="evidence" value="ECO:0007669"/>
    <property type="project" value="TreeGrafter"/>
</dbReference>
<dbReference type="InterPro" id="IPR001578">
    <property type="entry name" value="Peptidase_C12_UCH"/>
</dbReference>
<dbReference type="FunFam" id="3.40.532.10:FF:000006">
    <property type="entry name" value="Ubiquitin carboxyl-terminal hydrolase"/>
    <property type="match status" value="1"/>
</dbReference>
<dbReference type="PANTHER" id="PTHR10589">
    <property type="entry name" value="UBIQUITIN CARBOXYL-TERMINAL HYDROLASE"/>
    <property type="match status" value="1"/>
</dbReference>
<sequence length="230" mass="25466">MSSRWLPLESNPDVMNKFLQNVGVPSQWNMVDVVDLSDDMLQNVPQPVAAVLLLFPGGDKYEEFIQQQEEEIQGQTVNDDVYFMKQTIKNACGTIALIHAVANNAEKISLDNDSVLQQFIEETKGLSSEERGQALEQNESISAAHEACAQEGQTQVPGSDEDVALHFVTFVQFDGTLYELDGRKSVPINHGSTSDDSFLQDACRVCKEFMERDPDNVNFTVVALTASADM</sequence>
<evidence type="ECO:0000256" key="5">
    <source>
        <dbReference type="ARBA" id="ARBA00022786"/>
    </source>
</evidence>
<evidence type="ECO:0000256" key="2">
    <source>
        <dbReference type="ARBA" id="ARBA00009326"/>
    </source>
</evidence>
<keyword evidence="7 10" id="KW-0788">Thiol protease</keyword>
<dbReference type="PROSITE" id="PS00140">
    <property type="entry name" value="UCH_1"/>
    <property type="match status" value="1"/>
</dbReference>
<evidence type="ECO:0000256" key="1">
    <source>
        <dbReference type="ARBA" id="ARBA00000707"/>
    </source>
</evidence>
<feature type="active site" description="Nucleophile" evidence="10">
    <location>
        <position position="92"/>
    </location>
</feature>
<dbReference type="CDD" id="cd09616">
    <property type="entry name" value="Peptidase_C12_UCH_L1_L3"/>
    <property type="match status" value="1"/>
</dbReference>
<dbReference type="PROSITE" id="PS52048">
    <property type="entry name" value="UCH_DOMAIN"/>
    <property type="match status" value="1"/>
</dbReference>
<feature type="site" description="Transition state stabilizer" evidence="10">
    <location>
        <position position="86"/>
    </location>
</feature>
<dbReference type="Pfam" id="PF01088">
    <property type="entry name" value="Peptidase_C12"/>
    <property type="match status" value="1"/>
</dbReference>
<dbReference type="Gene3D" id="3.40.532.10">
    <property type="entry name" value="Peptidase C12, ubiquitin carboxyl-terminal hydrolase"/>
    <property type="match status" value="1"/>
</dbReference>
<dbReference type="EMBL" id="GFAH01000161">
    <property type="protein sequence ID" value="JAV48228.1"/>
    <property type="molecule type" value="Transcribed_RNA"/>
</dbReference>
<comment type="function">
    <text evidence="8">Ubiquitin-protein hydrolase is involved both in the processing of ubiquitin precursors and of ubiquitinated proteins. This enzyme is a thiol protease that recognizes and hydrolyzes a peptide bond at the C-terminal glycine of ubiquitin.</text>
</comment>
<evidence type="ECO:0000256" key="3">
    <source>
        <dbReference type="ARBA" id="ARBA00012759"/>
    </source>
</evidence>
<evidence type="ECO:0000256" key="11">
    <source>
        <dbReference type="RuleBase" id="RU361215"/>
    </source>
</evidence>
<feature type="domain" description="UCH catalytic" evidence="12">
    <location>
        <begin position="4"/>
        <end position="226"/>
    </location>
</feature>
<feature type="site" description="Important for enzyme activity" evidence="10">
    <location>
        <position position="181"/>
    </location>
</feature>
<comment type="similarity">
    <text evidence="2 10 11">Belongs to the peptidase C12 family.</text>
</comment>
<dbReference type="EC" id="3.4.19.12" evidence="3 11"/>
<feature type="active site" description="Proton donor" evidence="10">
    <location>
        <position position="166"/>
    </location>
</feature>
<keyword evidence="6 10" id="KW-0378">Hydrolase</keyword>
<protein>
    <recommendedName>
        <fullName evidence="9 11">Ubiquitin carboxyl-terminal hydrolase</fullName>
        <ecNumber evidence="3 11">3.4.19.12</ecNumber>
    </recommendedName>
</protein>